<evidence type="ECO:0000256" key="3">
    <source>
        <dbReference type="ARBA" id="ARBA00023034"/>
    </source>
</evidence>
<evidence type="ECO:0000256" key="1">
    <source>
        <dbReference type="ARBA" id="ARBA00004395"/>
    </source>
</evidence>
<keyword evidence="9" id="KW-1185">Reference proteome</keyword>
<evidence type="ECO:0000256" key="4">
    <source>
        <dbReference type="ARBA" id="ARBA00023136"/>
    </source>
</evidence>
<feature type="compositionally biased region" description="Low complexity" evidence="5">
    <location>
        <begin position="260"/>
        <end position="274"/>
    </location>
</feature>
<feature type="domain" description="Conserved oligomeric Golgi complex subunit 5 helical" evidence="7">
    <location>
        <begin position="261"/>
        <end position="451"/>
    </location>
</feature>
<evidence type="ECO:0000313" key="8">
    <source>
        <dbReference type="EMBL" id="CAF9917333.1"/>
    </source>
</evidence>
<dbReference type="GO" id="GO:0006891">
    <property type="term" value="P:intra-Golgi vesicle-mediated transport"/>
    <property type="evidence" value="ECO:0007669"/>
    <property type="project" value="InterPro"/>
</dbReference>
<dbReference type="Pfam" id="PF10392">
    <property type="entry name" value="COG5_N"/>
    <property type="match status" value="1"/>
</dbReference>
<reference evidence="8" key="1">
    <citation type="submission" date="2021-03" db="EMBL/GenBank/DDBJ databases">
        <authorList>
            <person name="Tagirdzhanova G."/>
        </authorList>
    </citation>
    <scope>NUCLEOTIDE SEQUENCE</scope>
</reference>
<comment type="caution">
    <text evidence="8">The sequence shown here is derived from an EMBL/GenBank/DDBJ whole genome shotgun (WGS) entry which is preliminary data.</text>
</comment>
<dbReference type="InterPro" id="IPR019465">
    <property type="entry name" value="Cog5"/>
</dbReference>
<dbReference type="PANTHER" id="PTHR13228:SF3">
    <property type="entry name" value="CONSERVED OLIGOMERIC GOLGI COMPLEX SUBUNIT 5"/>
    <property type="match status" value="1"/>
</dbReference>
<evidence type="ECO:0000256" key="2">
    <source>
        <dbReference type="ARBA" id="ARBA00020974"/>
    </source>
</evidence>
<dbReference type="Proteomes" id="UP000664169">
    <property type="component" value="Unassembled WGS sequence"/>
</dbReference>
<keyword evidence="4" id="KW-0472">Membrane</keyword>
<evidence type="ECO:0000256" key="5">
    <source>
        <dbReference type="SAM" id="MobiDB-lite"/>
    </source>
</evidence>
<name>A0A8H3IG27_9LECA</name>
<comment type="subcellular location">
    <subcellularLocation>
        <location evidence="1">Golgi apparatus membrane</location>
        <topology evidence="1">Peripheral membrane protein</topology>
    </subcellularLocation>
</comment>
<protein>
    <recommendedName>
        <fullName evidence="2">Conserved oligomeric Golgi complex subunit 5</fullName>
    </recommendedName>
</protein>
<feature type="region of interest" description="Disordered" evidence="5">
    <location>
        <begin position="247"/>
        <end position="280"/>
    </location>
</feature>
<dbReference type="Pfam" id="PF20649">
    <property type="entry name" value="COG5_C"/>
    <property type="match status" value="1"/>
</dbReference>
<dbReference type="InterPro" id="IPR048485">
    <property type="entry name" value="COG5_helical"/>
</dbReference>
<keyword evidence="3" id="KW-0333">Golgi apparatus</keyword>
<proteinExistence type="predicted"/>
<dbReference type="PANTHER" id="PTHR13228">
    <property type="entry name" value="CONSERVED OLIGOMERIC GOLGI COMPLEX COMPONENT 5"/>
    <property type="match status" value="1"/>
</dbReference>
<feature type="domain" description="Conserved oligomeric Golgi complex subunit 5 N-terminal" evidence="6">
    <location>
        <begin position="15"/>
        <end position="145"/>
    </location>
</feature>
<evidence type="ECO:0000259" key="7">
    <source>
        <dbReference type="Pfam" id="PF20649"/>
    </source>
</evidence>
<organism evidence="8 9">
    <name type="scientific">Gomphillus americanus</name>
    <dbReference type="NCBI Taxonomy" id="1940652"/>
    <lineage>
        <taxon>Eukaryota</taxon>
        <taxon>Fungi</taxon>
        <taxon>Dikarya</taxon>
        <taxon>Ascomycota</taxon>
        <taxon>Pezizomycotina</taxon>
        <taxon>Lecanoromycetes</taxon>
        <taxon>OSLEUM clade</taxon>
        <taxon>Ostropomycetidae</taxon>
        <taxon>Ostropales</taxon>
        <taxon>Graphidaceae</taxon>
        <taxon>Gomphilloideae</taxon>
        <taxon>Gomphillus</taxon>
    </lineage>
</organism>
<accession>A0A8H3IG27</accession>
<dbReference type="EMBL" id="CAJPDQ010000012">
    <property type="protein sequence ID" value="CAF9917333.1"/>
    <property type="molecule type" value="Genomic_DNA"/>
</dbReference>
<evidence type="ECO:0000259" key="6">
    <source>
        <dbReference type="Pfam" id="PF10392"/>
    </source>
</evidence>
<dbReference type="OrthoDB" id="18786at2759"/>
<evidence type="ECO:0000313" key="9">
    <source>
        <dbReference type="Proteomes" id="UP000664169"/>
    </source>
</evidence>
<dbReference type="AlphaFoldDB" id="A0A8H3IG27"/>
<dbReference type="InterPro" id="IPR049176">
    <property type="entry name" value="COG5_N"/>
</dbReference>
<gene>
    <name evidence="8" type="ORF">GOMPHAMPRED_001216</name>
</gene>
<sequence length="487" mass="52510">MTTNEEVSSYIDYDTFLSPTFTPTAFANSLVTSTNNASDLTVDLTTPLSKVLFDLQEIDTHIHDITTKSALPLLQHAKTQSTAADKLAQQVDSQIQTLTESYHRLEREVIERHAVAEEVRLAASRLWVTVKIGRSVARALLLGRSLERDMAEAMTAATGVVSTTNPAPVAESHAALVHAAYTLQTLRALFNASGRDEDGEHLSRINVLNTLRTDLITPSEQKLKSRAQQIIREFSLSSLTQLAATTPVSNPAAPVSINGTQQQQQQPSTTLPPETTHETKSRTVSALQTLYLLSPPLPTAATSDTSFQPTLLLNALTTYLQTSLTSSIASLTRALSSLPTLPRTLTETSARCQNITALEQLLASTPPTSKHPLLEVHNSRLSETNLLLVGPANLLQPLLAALDTASLPSYFWRSLSSGLAPRVAEILAKGGVAARSLRGAKERVRALLREAVINGVEGARRDDAEGGLNWEREVAVFVGSVLGALGR</sequence>
<dbReference type="GO" id="GO:0017119">
    <property type="term" value="C:Golgi transport complex"/>
    <property type="evidence" value="ECO:0007669"/>
    <property type="project" value="InterPro"/>
</dbReference>
<dbReference type="GO" id="GO:0000139">
    <property type="term" value="C:Golgi membrane"/>
    <property type="evidence" value="ECO:0007669"/>
    <property type="project" value="UniProtKB-SubCell"/>
</dbReference>